<accession>A0A1A9W4Z7</accession>
<keyword evidence="3" id="KW-1185">Reference proteome</keyword>
<proteinExistence type="predicted"/>
<keyword evidence="1" id="KW-1133">Transmembrane helix</keyword>
<reference evidence="3" key="1">
    <citation type="submission" date="2014-03" db="EMBL/GenBank/DDBJ databases">
        <authorList>
            <person name="Aksoy S."/>
            <person name="Warren W."/>
            <person name="Wilson R.K."/>
        </authorList>
    </citation>
    <scope>NUCLEOTIDE SEQUENCE [LARGE SCALE GENOMIC DNA]</scope>
    <source>
        <strain evidence="3">IAEA</strain>
    </source>
</reference>
<dbReference type="Proteomes" id="UP000091820">
    <property type="component" value="Unassembled WGS sequence"/>
</dbReference>
<organism evidence="2 3">
    <name type="scientific">Glossina brevipalpis</name>
    <dbReference type="NCBI Taxonomy" id="37001"/>
    <lineage>
        <taxon>Eukaryota</taxon>
        <taxon>Metazoa</taxon>
        <taxon>Ecdysozoa</taxon>
        <taxon>Arthropoda</taxon>
        <taxon>Hexapoda</taxon>
        <taxon>Insecta</taxon>
        <taxon>Pterygota</taxon>
        <taxon>Neoptera</taxon>
        <taxon>Endopterygota</taxon>
        <taxon>Diptera</taxon>
        <taxon>Brachycera</taxon>
        <taxon>Muscomorpha</taxon>
        <taxon>Hippoboscoidea</taxon>
        <taxon>Glossinidae</taxon>
        <taxon>Glossina</taxon>
    </lineage>
</organism>
<dbReference type="AlphaFoldDB" id="A0A1A9W4Z7"/>
<sequence>MTSMYSTSRVQYNPWTIQSMYNTIHLQYNPCTIQSMHNTIHLQQQCMAIAYFNTGFVNAEALQTLLHNILMSHYALWLSVFVLHIAILSHIHVCDTPPYKFHPTLLDATAFAIIHYLCQRQWQLE</sequence>
<evidence type="ECO:0000256" key="1">
    <source>
        <dbReference type="SAM" id="Phobius"/>
    </source>
</evidence>
<dbReference type="VEuPathDB" id="VectorBase:GBRI006534"/>
<reference evidence="2" key="2">
    <citation type="submission" date="2020-05" db="UniProtKB">
        <authorList>
            <consortium name="EnsemblMetazoa"/>
        </authorList>
    </citation>
    <scope>IDENTIFICATION</scope>
    <source>
        <strain evidence="2">IAEA</strain>
    </source>
</reference>
<evidence type="ECO:0000313" key="3">
    <source>
        <dbReference type="Proteomes" id="UP000091820"/>
    </source>
</evidence>
<dbReference type="EnsemblMetazoa" id="GBRI006534-RA">
    <property type="protein sequence ID" value="GBRI006534-PA"/>
    <property type="gene ID" value="GBRI006534"/>
</dbReference>
<keyword evidence="1" id="KW-0812">Transmembrane</keyword>
<name>A0A1A9W4Z7_9MUSC</name>
<protein>
    <submittedName>
        <fullName evidence="2">Uncharacterized protein</fullName>
    </submittedName>
</protein>
<feature type="transmembrane region" description="Helical" evidence="1">
    <location>
        <begin position="74"/>
        <end position="93"/>
    </location>
</feature>
<evidence type="ECO:0000313" key="2">
    <source>
        <dbReference type="EnsemblMetazoa" id="GBRI006534-PA"/>
    </source>
</evidence>
<keyword evidence="1" id="KW-0472">Membrane</keyword>